<protein>
    <submittedName>
        <fullName evidence="1">Uncharacterized protein</fullName>
    </submittedName>
</protein>
<organism evidence="1">
    <name type="scientific">marine metagenome</name>
    <dbReference type="NCBI Taxonomy" id="408172"/>
    <lineage>
        <taxon>unclassified sequences</taxon>
        <taxon>metagenomes</taxon>
        <taxon>ecological metagenomes</taxon>
    </lineage>
</organism>
<sequence length="48" mass="4874">VHLAEAEAAERGLHAWGERNIGVGVKDGLTGSYGDVAGEGVKRAGSLL</sequence>
<feature type="non-terminal residue" evidence="1">
    <location>
        <position position="1"/>
    </location>
</feature>
<gene>
    <name evidence="1" type="ORF">METZ01_LOCUS369544</name>
</gene>
<proteinExistence type="predicted"/>
<name>A0A382T3E4_9ZZZZ</name>
<accession>A0A382T3E4</accession>
<evidence type="ECO:0000313" key="1">
    <source>
        <dbReference type="EMBL" id="SVD16690.1"/>
    </source>
</evidence>
<reference evidence="1" key="1">
    <citation type="submission" date="2018-05" db="EMBL/GenBank/DDBJ databases">
        <authorList>
            <person name="Lanie J.A."/>
            <person name="Ng W.-L."/>
            <person name="Kazmierczak K.M."/>
            <person name="Andrzejewski T.M."/>
            <person name="Davidsen T.M."/>
            <person name="Wayne K.J."/>
            <person name="Tettelin H."/>
            <person name="Glass J.I."/>
            <person name="Rusch D."/>
            <person name="Podicherti R."/>
            <person name="Tsui H.-C.T."/>
            <person name="Winkler M.E."/>
        </authorList>
    </citation>
    <scope>NUCLEOTIDE SEQUENCE</scope>
</reference>
<feature type="non-terminal residue" evidence="1">
    <location>
        <position position="48"/>
    </location>
</feature>
<dbReference type="AlphaFoldDB" id="A0A382T3E4"/>
<dbReference type="EMBL" id="UINC01133636">
    <property type="protein sequence ID" value="SVD16690.1"/>
    <property type="molecule type" value="Genomic_DNA"/>
</dbReference>